<dbReference type="GO" id="GO:0000460">
    <property type="term" value="P:maturation of 5.8S rRNA"/>
    <property type="evidence" value="ECO:0007669"/>
    <property type="project" value="TreeGrafter"/>
</dbReference>
<keyword evidence="7" id="KW-1185">Reference proteome</keyword>
<dbReference type="GO" id="GO:0016787">
    <property type="term" value="F:hydrolase activity"/>
    <property type="evidence" value="ECO:0007669"/>
    <property type="project" value="UniProtKB-KW"/>
</dbReference>
<dbReference type="GO" id="GO:0004386">
    <property type="term" value="F:helicase activity"/>
    <property type="evidence" value="ECO:0007669"/>
    <property type="project" value="UniProtKB-KW"/>
</dbReference>
<dbReference type="InterPro" id="IPR012961">
    <property type="entry name" value="Ski2/MTR4_C"/>
</dbReference>
<evidence type="ECO:0000256" key="1">
    <source>
        <dbReference type="ARBA" id="ARBA00022741"/>
    </source>
</evidence>
<organism evidence="6 7">
    <name type="scientific">Penaeus vannamei</name>
    <name type="common">Whiteleg shrimp</name>
    <name type="synonym">Litopenaeus vannamei</name>
    <dbReference type="NCBI Taxonomy" id="6689"/>
    <lineage>
        <taxon>Eukaryota</taxon>
        <taxon>Metazoa</taxon>
        <taxon>Ecdysozoa</taxon>
        <taxon>Arthropoda</taxon>
        <taxon>Crustacea</taxon>
        <taxon>Multicrustacea</taxon>
        <taxon>Malacostraca</taxon>
        <taxon>Eumalacostraca</taxon>
        <taxon>Eucarida</taxon>
        <taxon>Decapoda</taxon>
        <taxon>Dendrobranchiata</taxon>
        <taxon>Penaeoidea</taxon>
        <taxon>Penaeidae</taxon>
        <taxon>Penaeus</taxon>
    </lineage>
</organism>
<comment type="caution">
    <text evidence="6">The sequence shown here is derived from an EMBL/GenBank/DDBJ whole genome shotgun (WGS) entry which is preliminary data.</text>
</comment>
<proteinExistence type="predicted"/>
<dbReference type="PANTHER" id="PTHR12131:SF7">
    <property type="entry name" value="EXOSOME RNA HELICASE MTR4"/>
    <property type="match status" value="1"/>
</dbReference>
<accession>A0A423U3R6</accession>
<gene>
    <name evidence="6" type="ORF">C7M84_023473</name>
</gene>
<dbReference type="Pfam" id="PF08148">
    <property type="entry name" value="DSHCT"/>
    <property type="match status" value="1"/>
</dbReference>
<feature type="domain" description="ATP-dependent RNA helicase Ski2/MTR4 C-terminal" evidence="5">
    <location>
        <begin position="1"/>
        <end position="151"/>
    </location>
</feature>
<dbReference type="PANTHER" id="PTHR12131">
    <property type="entry name" value="ATP-DEPENDENT RNA AND DNA HELICASE"/>
    <property type="match status" value="1"/>
</dbReference>
<keyword evidence="2" id="KW-0378">Hydrolase</keyword>
<sequence>MLFHGLFNDLSAAQTCALLSTFVCDEKSSQLPKLGEELSGPLRQMQDIARRIARVSHECKLEIDEENYVEQFRPFLMDIVYDWCNGASFMELCKKTEIFEGSIIRAMRRLEELLRQMIQASKAIGIDLENKFSEGVKLLKRDIVFAASLYL</sequence>
<dbReference type="GO" id="GO:0005524">
    <property type="term" value="F:ATP binding"/>
    <property type="evidence" value="ECO:0007669"/>
    <property type="project" value="UniProtKB-KW"/>
</dbReference>
<dbReference type="SMART" id="SM01142">
    <property type="entry name" value="DSHCT"/>
    <property type="match status" value="1"/>
</dbReference>
<name>A0A423U3R6_PENVA</name>
<dbReference type="Proteomes" id="UP000283509">
    <property type="component" value="Unassembled WGS sequence"/>
</dbReference>
<evidence type="ECO:0000313" key="6">
    <source>
        <dbReference type="EMBL" id="ROT83345.1"/>
    </source>
</evidence>
<evidence type="ECO:0000259" key="5">
    <source>
        <dbReference type="SMART" id="SM01142"/>
    </source>
</evidence>
<reference evidence="6 7" key="1">
    <citation type="submission" date="2018-04" db="EMBL/GenBank/DDBJ databases">
        <authorList>
            <person name="Zhang X."/>
            <person name="Yuan J."/>
            <person name="Li F."/>
            <person name="Xiang J."/>
        </authorList>
    </citation>
    <scope>NUCLEOTIDE SEQUENCE [LARGE SCALE GENOMIC DNA]</scope>
    <source>
        <tissue evidence="6">Muscle</tissue>
    </source>
</reference>
<evidence type="ECO:0000256" key="4">
    <source>
        <dbReference type="ARBA" id="ARBA00022840"/>
    </source>
</evidence>
<dbReference type="Gene3D" id="1.10.3380.30">
    <property type="match status" value="1"/>
</dbReference>
<protein>
    <submittedName>
        <fullName evidence="6">ATP-dependent helicase</fullName>
    </submittedName>
</protein>
<evidence type="ECO:0000256" key="2">
    <source>
        <dbReference type="ARBA" id="ARBA00022801"/>
    </source>
</evidence>
<dbReference type="AlphaFoldDB" id="A0A423U3R6"/>
<keyword evidence="3 6" id="KW-0347">Helicase</keyword>
<keyword evidence="4" id="KW-0067">ATP-binding</keyword>
<dbReference type="EMBL" id="QCYY01000698">
    <property type="protein sequence ID" value="ROT83345.1"/>
    <property type="molecule type" value="Genomic_DNA"/>
</dbReference>
<keyword evidence="1" id="KW-0547">Nucleotide-binding</keyword>
<dbReference type="GO" id="GO:0005634">
    <property type="term" value="C:nucleus"/>
    <property type="evidence" value="ECO:0007669"/>
    <property type="project" value="TreeGrafter"/>
</dbReference>
<evidence type="ECO:0000313" key="7">
    <source>
        <dbReference type="Proteomes" id="UP000283509"/>
    </source>
</evidence>
<dbReference type="STRING" id="6689.A0A423U3R6"/>
<dbReference type="InterPro" id="IPR050699">
    <property type="entry name" value="RNA-DNA_Helicase"/>
</dbReference>
<reference evidence="6 7" key="2">
    <citation type="submission" date="2019-01" db="EMBL/GenBank/DDBJ databases">
        <title>The decoding of complex shrimp genome reveals the adaptation for benthos swimmer, frequently molting mechanism and breeding impact on genome.</title>
        <authorList>
            <person name="Sun Y."/>
            <person name="Gao Y."/>
            <person name="Yu Y."/>
        </authorList>
    </citation>
    <scope>NUCLEOTIDE SEQUENCE [LARGE SCALE GENOMIC DNA]</scope>
    <source>
        <tissue evidence="6">Muscle</tissue>
    </source>
</reference>
<dbReference type="OrthoDB" id="64767at2759"/>
<evidence type="ECO:0000256" key="3">
    <source>
        <dbReference type="ARBA" id="ARBA00022806"/>
    </source>
</evidence>